<dbReference type="InterPro" id="IPR036915">
    <property type="entry name" value="Cyclin-like_sf"/>
</dbReference>
<dbReference type="InterPro" id="IPR006671">
    <property type="entry name" value="Cyclin_N"/>
</dbReference>
<dbReference type="Pfam" id="PF00134">
    <property type="entry name" value="Cyclin_N"/>
    <property type="match status" value="1"/>
</dbReference>
<dbReference type="InterPro" id="IPR013763">
    <property type="entry name" value="Cyclin-like_dom"/>
</dbReference>
<keyword evidence="3 5" id="KW-0195">Cyclin</keyword>
<feature type="domain" description="Cyclin C-terminal" evidence="8">
    <location>
        <begin position="366"/>
        <end position="489"/>
    </location>
</feature>
<feature type="region of interest" description="Disordered" evidence="6">
    <location>
        <begin position="107"/>
        <end position="163"/>
    </location>
</feature>
<dbReference type="GeneID" id="120280792"/>
<dbReference type="InterPro" id="IPR004367">
    <property type="entry name" value="Cyclin_C-dom"/>
</dbReference>
<evidence type="ECO:0000256" key="6">
    <source>
        <dbReference type="SAM" id="MobiDB-lite"/>
    </source>
</evidence>
<evidence type="ECO:0000256" key="4">
    <source>
        <dbReference type="ARBA" id="ARBA00023306"/>
    </source>
</evidence>
<dbReference type="CDD" id="cd20562">
    <property type="entry name" value="CYCLIN_AtCycA_like_rpt1"/>
    <property type="match status" value="1"/>
</dbReference>
<dbReference type="RefSeq" id="XP_039143672.1">
    <property type="nucleotide sequence ID" value="XM_039287738.1"/>
</dbReference>
<dbReference type="PIRSF" id="PIRSF001771">
    <property type="entry name" value="Cyclin_A_B_D_E"/>
    <property type="match status" value="1"/>
</dbReference>
<dbReference type="Proteomes" id="UP001515500">
    <property type="component" value="Chromosome 17"/>
</dbReference>
<dbReference type="AlphaFoldDB" id="A0AB40CW89"/>
<keyword evidence="9" id="KW-1185">Reference proteome</keyword>
<dbReference type="PANTHER" id="PTHR10177">
    <property type="entry name" value="CYCLINS"/>
    <property type="match status" value="1"/>
</dbReference>
<evidence type="ECO:0000313" key="9">
    <source>
        <dbReference type="Proteomes" id="UP001515500"/>
    </source>
</evidence>
<evidence type="ECO:0000256" key="2">
    <source>
        <dbReference type="ARBA" id="ARBA00022618"/>
    </source>
</evidence>
<proteinExistence type="inferred from homology"/>
<reference evidence="10" key="1">
    <citation type="submission" date="2025-08" db="UniProtKB">
        <authorList>
            <consortium name="RefSeq"/>
        </authorList>
    </citation>
    <scope>IDENTIFICATION</scope>
</reference>
<evidence type="ECO:0000259" key="7">
    <source>
        <dbReference type="SMART" id="SM00385"/>
    </source>
</evidence>
<dbReference type="FunFam" id="1.10.472.10:FF:000167">
    <property type="entry name" value="Mitotic cyclin 6"/>
    <property type="match status" value="1"/>
</dbReference>
<accession>A0AB40CW89</accession>
<gene>
    <name evidence="10" type="primary">LOC120280792</name>
</gene>
<protein>
    <submittedName>
        <fullName evidence="10">LOW QUALITY PROTEIN: cyclin-A2-1-like</fullName>
    </submittedName>
</protein>
<name>A0AB40CW89_DIOCR</name>
<dbReference type="Gene3D" id="1.10.472.10">
    <property type="entry name" value="Cyclin-like"/>
    <property type="match status" value="2"/>
</dbReference>
<feature type="domain" description="Cyclin-like" evidence="7">
    <location>
        <begin position="273"/>
        <end position="357"/>
    </location>
</feature>
<dbReference type="CDD" id="cd20506">
    <property type="entry name" value="CYCLIN_AtCycA-like_rpt2"/>
    <property type="match status" value="1"/>
</dbReference>
<feature type="domain" description="Cyclin-like" evidence="7">
    <location>
        <begin position="370"/>
        <end position="458"/>
    </location>
</feature>
<dbReference type="GO" id="GO:0044772">
    <property type="term" value="P:mitotic cell cycle phase transition"/>
    <property type="evidence" value="ECO:0007669"/>
    <property type="project" value="InterPro"/>
</dbReference>
<evidence type="ECO:0000256" key="5">
    <source>
        <dbReference type="RuleBase" id="RU000383"/>
    </source>
</evidence>
<comment type="similarity">
    <text evidence="1">Belongs to the cyclin family. Cyclin AB subfamily.</text>
</comment>
<dbReference type="GO" id="GO:0051301">
    <property type="term" value="P:cell division"/>
    <property type="evidence" value="ECO:0007669"/>
    <property type="project" value="UniProtKB-KW"/>
</dbReference>
<evidence type="ECO:0000256" key="1">
    <source>
        <dbReference type="ARBA" id="ARBA00006955"/>
    </source>
</evidence>
<evidence type="ECO:0000256" key="3">
    <source>
        <dbReference type="ARBA" id="ARBA00023127"/>
    </source>
</evidence>
<dbReference type="SMART" id="SM00385">
    <property type="entry name" value="CYCLIN"/>
    <property type="match status" value="2"/>
</dbReference>
<feature type="compositionally biased region" description="Acidic residues" evidence="6">
    <location>
        <begin position="146"/>
        <end position="163"/>
    </location>
</feature>
<dbReference type="InterPro" id="IPR046965">
    <property type="entry name" value="Cyclin_A/B-like"/>
</dbReference>
<sequence length="497" mass="55916">MKKENMVSGCGLPTGRITRSRAAALCRRAEVLPLEQPTAKPDETHVQGGNSKRAVLDDSTCAASHTAVLKHKKRAVLKDVSNACCESSCENLTSAAGIQAMGILQAKSAPSKSKSRRGSKNSKLGSISDGPVMGKDARKNKIPEQVQEEEFSEEEERTGDLVDSEETVLIPQVAGKSTFDKTSIQKCNRKEEPGLLHDLTNAEERELEDPRSLNPLEFTDIDVDHANPQMCSLYATDIYTNLRANELIQRPSSNFMEIKQHDINQRMRGILIDWLVEVSEEYNLVPDTLYLTVHIIDLFLTENYIERSRLQLLGISCMLIASKYEEICAPRVEQFCFITDNTYTKEEVLKMESQVLNYIGFRLSVPTIETFLRRFIRAAQASHQVPAFTLGHLANYLAELTLVEYCFLKFLPSVIAASAVFLARWTLDQSTHPWNSTLQHYTSYKSVDLKPAVLEMQILQTNNQNCSLKAIHEKYKQPKYESVATLTSPELLQSLFC</sequence>
<dbReference type="InterPro" id="IPR039361">
    <property type="entry name" value="Cyclin"/>
</dbReference>
<evidence type="ECO:0000313" key="10">
    <source>
        <dbReference type="RefSeq" id="XP_039143672.1"/>
    </source>
</evidence>
<keyword evidence="2" id="KW-0132">Cell division</keyword>
<evidence type="ECO:0000259" key="8">
    <source>
        <dbReference type="SMART" id="SM01332"/>
    </source>
</evidence>
<dbReference type="Pfam" id="PF02984">
    <property type="entry name" value="Cyclin_C"/>
    <property type="match status" value="1"/>
</dbReference>
<dbReference type="SUPFAM" id="SSF47954">
    <property type="entry name" value="Cyclin-like"/>
    <property type="match status" value="2"/>
</dbReference>
<dbReference type="FunFam" id="1.10.472.10:FF:000013">
    <property type="entry name" value="Cyclin A1"/>
    <property type="match status" value="1"/>
</dbReference>
<dbReference type="SMART" id="SM01332">
    <property type="entry name" value="Cyclin_C"/>
    <property type="match status" value="1"/>
</dbReference>
<keyword evidence="4" id="KW-0131">Cell cycle</keyword>
<dbReference type="GO" id="GO:0016538">
    <property type="term" value="F:cyclin-dependent protein serine/threonine kinase regulator activity"/>
    <property type="evidence" value="ECO:0007669"/>
    <property type="project" value="InterPro"/>
</dbReference>
<organism evidence="9 10">
    <name type="scientific">Dioscorea cayennensis subsp. rotundata</name>
    <name type="common">White Guinea yam</name>
    <name type="synonym">Dioscorea rotundata</name>
    <dbReference type="NCBI Taxonomy" id="55577"/>
    <lineage>
        <taxon>Eukaryota</taxon>
        <taxon>Viridiplantae</taxon>
        <taxon>Streptophyta</taxon>
        <taxon>Embryophyta</taxon>
        <taxon>Tracheophyta</taxon>
        <taxon>Spermatophyta</taxon>
        <taxon>Magnoliopsida</taxon>
        <taxon>Liliopsida</taxon>
        <taxon>Dioscoreales</taxon>
        <taxon>Dioscoreaceae</taxon>
        <taxon>Dioscorea</taxon>
    </lineage>
</organism>